<name>A0A0S4JEI4_BODSA</name>
<dbReference type="OrthoDB" id="413653at2759"/>
<dbReference type="AlphaFoldDB" id="A0A0S4JEI4"/>
<sequence>MLNLTRCIPYVDAERLWPTSGRHILASYDEETVVVYQAFSPEIAAYAVEHQSFVGCPQYCTSRMTWIKPNFLWMMYRCGWCTKDRNQARVLALSVERDGFEEIIRRSVDVSLRATCDKDEFKTLMDTSDVRCQWDPDHDPSGKKLERRAIQLGLKGTTAQDFVSKWIREIVDITDLLVAPQSEIALTSTNWSSLMVPPERVYAPLDEALDCFLNPPA</sequence>
<evidence type="ECO:0008006" key="3">
    <source>
        <dbReference type="Google" id="ProtNLM"/>
    </source>
</evidence>
<dbReference type="PANTHER" id="PTHR38567">
    <property type="entry name" value="DUF4291 DOMAIN-CONTAINING PROTEIN"/>
    <property type="match status" value="1"/>
</dbReference>
<dbReference type="OMA" id="RDRMTWI"/>
<protein>
    <recommendedName>
        <fullName evidence="3">DUF4291 domain-containing protein</fullName>
    </recommendedName>
</protein>
<dbReference type="InterPro" id="IPR025633">
    <property type="entry name" value="DUF4291"/>
</dbReference>
<dbReference type="EMBL" id="CYKH01001647">
    <property type="protein sequence ID" value="CUG88525.1"/>
    <property type="molecule type" value="Genomic_DNA"/>
</dbReference>
<organism evidence="1 2">
    <name type="scientific">Bodo saltans</name>
    <name type="common">Flagellated protozoan</name>
    <dbReference type="NCBI Taxonomy" id="75058"/>
    <lineage>
        <taxon>Eukaryota</taxon>
        <taxon>Discoba</taxon>
        <taxon>Euglenozoa</taxon>
        <taxon>Kinetoplastea</taxon>
        <taxon>Metakinetoplastina</taxon>
        <taxon>Eubodonida</taxon>
        <taxon>Bodonidae</taxon>
        <taxon>Bodo</taxon>
    </lineage>
</organism>
<proteinExistence type="predicted"/>
<evidence type="ECO:0000313" key="2">
    <source>
        <dbReference type="Proteomes" id="UP000051952"/>
    </source>
</evidence>
<accession>A0A0S4JEI4</accession>
<dbReference type="VEuPathDB" id="TriTrypDB:BSAL_15845"/>
<gene>
    <name evidence="1" type="ORF">BSAL_15845</name>
</gene>
<evidence type="ECO:0000313" key="1">
    <source>
        <dbReference type="EMBL" id="CUG88525.1"/>
    </source>
</evidence>
<keyword evidence="2" id="KW-1185">Reference proteome</keyword>
<dbReference type="PANTHER" id="PTHR38567:SF1">
    <property type="entry name" value="DUF4291 DOMAIN-CONTAINING PROTEIN"/>
    <property type="match status" value="1"/>
</dbReference>
<reference evidence="2" key="1">
    <citation type="submission" date="2015-09" db="EMBL/GenBank/DDBJ databases">
        <authorList>
            <consortium name="Pathogen Informatics"/>
        </authorList>
    </citation>
    <scope>NUCLEOTIDE SEQUENCE [LARGE SCALE GENOMIC DNA]</scope>
    <source>
        <strain evidence="2">Lake Konstanz</strain>
    </source>
</reference>
<dbReference type="Proteomes" id="UP000051952">
    <property type="component" value="Unassembled WGS sequence"/>
</dbReference>
<dbReference type="Pfam" id="PF14124">
    <property type="entry name" value="DUF4291"/>
    <property type="match status" value="1"/>
</dbReference>